<evidence type="ECO:0000313" key="1">
    <source>
        <dbReference type="EMBL" id="TWU29235.1"/>
    </source>
</evidence>
<proteinExistence type="predicted"/>
<evidence type="ECO:0008006" key="3">
    <source>
        <dbReference type="Google" id="ProtNLM"/>
    </source>
</evidence>
<sequence>MRSQGTEYCFHCALGRCGLFALLLGILLGCETKSPELAPIHGTLLQSGKPIAEARVVLHPLGGQAAELPQPQATTDEQGQFSVTTLKGGDGAQPGKYAITVELRAPRRSGEESIRDGRNLLPSRYANPDTSGITKEVTAGVNVWPAIELPAK</sequence>
<evidence type="ECO:0000313" key="2">
    <source>
        <dbReference type="Proteomes" id="UP000318437"/>
    </source>
</evidence>
<reference evidence="1 2" key="1">
    <citation type="submission" date="2019-02" db="EMBL/GenBank/DDBJ databases">
        <title>Deep-cultivation of Planctomycetes and their phenomic and genomic characterization uncovers novel biology.</title>
        <authorList>
            <person name="Wiegand S."/>
            <person name="Jogler M."/>
            <person name="Boedeker C."/>
            <person name="Pinto D."/>
            <person name="Vollmers J."/>
            <person name="Rivas-Marin E."/>
            <person name="Kohn T."/>
            <person name="Peeters S.H."/>
            <person name="Heuer A."/>
            <person name="Rast P."/>
            <person name="Oberbeckmann S."/>
            <person name="Bunk B."/>
            <person name="Jeske O."/>
            <person name="Meyerdierks A."/>
            <person name="Storesund J.E."/>
            <person name="Kallscheuer N."/>
            <person name="Luecker S."/>
            <person name="Lage O.M."/>
            <person name="Pohl T."/>
            <person name="Merkel B.J."/>
            <person name="Hornburger P."/>
            <person name="Mueller R.-W."/>
            <person name="Bruemmer F."/>
            <person name="Labrenz M."/>
            <person name="Spormann A.M."/>
            <person name="Op Den Camp H."/>
            <person name="Overmann J."/>
            <person name="Amann R."/>
            <person name="Jetten M.S.M."/>
            <person name="Mascher T."/>
            <person name="Medema M.H."/>
            <person name="Devos D.P."/>
            <person name="Kaster A.-K."/>
            <person name="Ovreas L."/>
            <person name="Rohde M."/>
            <person name="Galperin M.Y."/>
            <person name="Jogler C."/>
        </authorList>
    </citation>
    <scope>NUCLEOTIDE SEQUENCE [LARGE SCALE GENOMIC DNA]</scope>
    <source>
        <strain evidence="1 2">Pla144</strain>
    </source>
</reference>
<dbReference type="Proteomes" id="UP000318437">
    <property type="component" value="Unassembled WGS sequence"/>
</dbReference>
<organism evidence="1 2">
    <name type="scientific">Bythopirellula polymerisocia</name>
    <dbReference type="NCBI Taxonomy" id="2528003"/>
    <lineage>
        <taxon>Bacteria</taxon>
        <taxon>Pseudomonadati</taxon>
        <taxon>Planctomycetota</taxon>
        <taxon>Planctomycetia</taxon>
        <taxon>Pirellulales</taxon>
        <taxon>Lacipirellulaceae</taxon>
        <taxon>Bythopirellula</taxon>
    </lineage>
</organism>
<accession>A0A5C6CZ80</accession>
<name>A0A5C6CZ80_9BACT</name>
<dbReference type="EMBL" id="SJPS01000001">
    <property type="protein sequence ID" value="TWU29235.1"/>
    <property type="molecule type" value="Genomic_DNA"/>
</dbReference>
<keyword evidence="2" id="KW-1185">Reference proteome</keyword>
<dbReference type="AlphaFoldDB" id="A0A5C6CZ80"/>
<comment type="caution">
    <text evidence="1">The sequence shown here is derived from an EMBL/GenBank/DDBJ whole genome shotgun (WGS) entry which is preliminary data.</text>
</comment>
<dbReference type="PROSITE" id="PS51257">
    <property type="entry name" value="PROKAR_LIPOPROTEIN"/>
    <property type="match status" value="1"/>
</dbReference>
<protein>
    <recommendedName>
        <fullName evidence="3">Nickel uptake substrate-specific transmembrane region</fullName>
    </recommendedName>
</protein>
<gene>
    <name evidence="1" type="ORF">Pla144_00110</name>
</gene>